<keyword evidence="1" id="KW-1133">Transmembrane helix</keyword>
<evidence type="ECO:0000313" key="3">
    <source>
        <dbReference type="Proteomes" id="UP000245081"/>
    </source>
</evidence>
<reference evidence="2 3" key="1">
    <citation type="journal article" date="2018" name="Environ. Microbiol.">
        <title>Isolation and genomic characterization of Novimethylophilus kurashikiensis gen. nov. sp. nov., a new lanthanide-dependent methylotrophic species of Methylophilaceae.</title>
        <authorList>
            <person name="Lv H."/>
            <person name="Sahin N."/>
            <person name="Tani A."/>
        </authorList>
    </citation>
    <scope>NUCLEOTIDE SEQUENCE [LARGE SCALE GENOMIC DNA]</scope>
    <source>
        <strain evidence="2 3">La2-4</strain>
    </source>
</reference>
<dbReference type="RefSeq" id="WP_109014356.1">
    <property type="nucleotide sequence ID" value="NZ_BDOQ01000002.1"/>
</dbReference>
<evidence type="ECO:0000256" key="1">
    <source>
        <dbReference type="SAM" id="Phobius"/>
    </source>
</evidence>
<dbReference type="Proteomes" id="UP000245081">
    <property type="component" value="Unassembled WGS sequence"/>
</dbReference>
<proteinExistence type="predicted"/>
<dbReference type="EMBL" id="BDOQ01000002">
    <property type="protein sequence ID" value="GBG13161.1"/>
    <property type="molecule type" value="Genomic_DNA"/>
</dbReference>
<sequence>MTDIKHIIEPERMGLWVASTFILALLALAVALIGIQRNKEVAYISQAEVLMLNKKIEALNKGQTPPAASTQVTPEEKK</sequence>
<dbReference type="OrthoDB" id="9182721at2"/>
<protein>
    <submittedName>
        <fullName evidence="2">MFS transporter</fullName>
    </submittedName>
</protein>
<feature type="transmembrane region" description="Helical" evidence="1">
    <location>
        <begin position="15"/>
        <end position="35"/>
    </location>
</feature>
<gene>
    <name evidence="2" type="ORF">NMK_0699</name>
</gene>
<name>A0A2R5F906_9PROT</name>
<keyword evidence="1" id="KW-0472">Membrane</keyword>
<organism evidence="2 3">
    <name type="scientific">Novimethylophilus kurashikiensis</name>
    <dbReference type="NCBI Taxonomy" id="1825523"/>
    <lineage>
        <taxon>Bacteria</taxon>
        <taxon>Pseudomonadati</taxon>
        <taxon>Pseudomonadota</taxon>
        <taxon>Betaproteobacteria</taxon>
        <taxon>Nitrosomonadales</taxon>
        <taxon>Methylophilaceae</taxon>
        <taxon>Novimethylophilus</taxon>
    </lineage>
</organism>
<accession>A0A2R5F906</accession>
<keyword evidence="1" id="KW-0812">Transmembrane</keyword>
<keyword evidence="3" id="KW-1185">Reference proteome</keyword>
<dbReference type="AlphaFoldDB" id="A0A2R5F906"/>
<evidence type="ECO:0000313" key="2">
    <source>
        <dbReference type="EMBL" id="GBG13161.1"/>
    </source>
</evidence>
<comment type="caution">
    <text evidence="2">The sequence shown here is derived from an EMBL/GenBank/DDBJ whole genome shotgun (WGS) entry which is preliminary data.</text>
</comment>